<dbReference type="Proteomes" id="UP000287651">
    <property type="component" value="Unassembled WGS sequence"/>
</dbReference>
<proteinExistence type="predicted"/>
<dbReference type="EMBL" id="AMZH03015380">
    <property type="protein sequence ID" value="RRT46156.1"/>
    <property type="molecule type" value="Genomic_DNA"/>
</dbReference>
<evidence type="ECO:0000259" key="1">
    <source>
        <dbReference type="Pfam" id="PF23704"/>
    </source>
</evidence>
<sequence length="254" mass="27633">PNARNPKFPSRFPSPETHSLSCHPPMDRIVLVAIEEVCARAAAGIPVAELWPSLRGALSGAGLPLCDAVYKVIWVRLLAHPGLRFEAHGSPLGSQDSSIQSLEEAQRIGVKIVAEDHLRDSFLGIYDLKASSSDISQIQRAALERLAAARKVRCIDWYGNVSADTVETHAVSAVLAIMVIPAYRADEYRSVLAYQALLGTRFSLPSGMTPYRLVHTGPTADQYADWSLPGGTTKIGRRLLILAVGVRFRLLVVD</sequence>
<dbReference type="GO" id="GO:0006384">
    <property type="term" value="P:transcription initiation at RNA polymerase III promoter"/>
    <property type="evidence" value="ECO:0007669"/>
    <property type="project" value="InterPro"/>
</dbReference>
<reference evidence="2 3" key="1">
    <citation type="journal article" date="2014" name="Agronomy (Basel)">
        <title>A Draft Genome Sequence for Ensete ventricosum, the Drought-Tolerant Tree Against Hunger.</title>
        <authorList>
            <person name="Harrison J."/>
            <person name="Moore K.A."/>
            <person name="Paszkiewicz K."/>
            <person name="Jones T."/>
            <person name="Grant M."/>
            <person name="Ambacheew D."/>
            <person name="Muzemil S."/>
            <person name="Studholme D.J."/>
        </authorList>
    </citation>
    <scope>NUCLEOTIDE SEQUENCE [LARGE SCALE GENOMIC DNA]</scope>
</reference>
<dbReference type="Pfam" id="PF23704">
    <property type="entry name" value="WHD_GTF3C1_N"/>
    <property type="match status" value="1"/>
</dbReference>
<dbReference type="InterPro" id="IPR044210">
    <property type="entry name" value="Tfc3-like"/>
</dbReference>
<feature type="domain" description="General transcription factor 3C polypeptide 1 winged-helix" evidence="1">
    <location>
        <begin position="26"/>
        <end position="126"/>
    </location>
</feature>
<comment type="caution">
    <text evidence="2">The sequence shown here is derived from an EMBL/GenBank/DDBJ whole genome shotgun (WGS) entry which is preliminary data.</text>
</comment>
<name>A0A426Y327_ENSVE</name>
<dbReference type="GO" id="GO:0003677">
    <property type="term" value="F:DNA binding"/>
    <property type="evidence" value="ECO:0007669"/>
    <property type="project" value="InterPro"/>
</dbReference>
<feature type="non-terminal residue" evidence="2">
    <location>
        <position position="1"/>
    </location>
</feature>
<organism evidence="2 3">
    <name type="scientific">Ensete ventricosum</name>
    <name type="common">Abyssinian banana</name>
    <name type="synonym">Musa ensete</name>
    <dbReference type="NCBI Taxonomy" id="4639"/>
    <lineage>
        <taxon>Eukaryota</taxon>
        <taxon>Viridiplantae</taxon>
        <taxon>Streptophyta</taxon>
        <taxon>Embryophyta</taxon>
        <taxon>Tracheophyta</taxon>
        <taxon>Spermatophyta</taxon>
        <taxon>Magnoliopsida</taxon>
        <taxon>Liliopsida</taxon>
        <taxon>Zingiberales</taxon>
        <taxon>Musaceae</taxon>
        <taxon>Ensete</taxon>
    </lineage>
</organism>
<gene>
    <name evidence="2" type="ORF">B296_00054640</name>
</gene>
<dbReference type="GO" id="GO:0042791">
    <property type="term" value="P:5S class rRNA transcription by RNA polymerase III"/>
    <property type="evidence" value="ECO:0007669"/>
    <property type="project" value="TreeGrafter"/>
</dbReference>
<dbReference type="PANTHER" id="PTHR15180:SF1">
    <property type="entry name" value="GENERAL TRANSCRIPTION FACTOR 3C POLYPEPTIDE 1"/>
    <property type="match status" value="1"/>
</dbReference>
<dbReference type="AlphaFoldDB" id="A0A426Y327"/>
<dbReference type="GO" id="GO:0000127">
    <property type="term" value="C:transcription factor TFIIIC complex"/>
    <property type="evidence" value="ECO:0007669"/>
    <property type="project" value="InterPro"/>
</dbReference>
<dbReference type="PANTHER" id="PTHR15180">
    <property type="entry name" value="GENERAL TRANSCRIPTION FACTOR 3C POLYPEPTIDE 1"/>
    <property type="match status" value="1"/>
</dbReference>
<dbReference type="InterPro" id="IPR056428">
    <property type="entry name" value="WH_GTF3C1"/>
</dbReference>
<protein>
    <recommendedName>
        <fullName evidence="1">General transcription factor 3C polypeptide 1 winged-helix domain-containing protein</fullName>
    </recommendedName>
</protein>
<evidence type="ECO:0000313" key="3">
    <source>
        <dbReference type="Proteomes" id="UP000287651"/>
    </source>
</evidence>
<accession>A0A426Y327</accession>
<evidence type="ECO:0000313" key="2">
    <source>
        <dbReference type="EMBL" id="RRT46156.1"/>
    </source>
</evidence>